<dbReference type="SMART" id="SM00409">
    <property type="entry name" value="IG"/>
    <property type="match status" value="9"/>
</dbReference>
<dbReference type="FunFam" id="2.60.40.10:FF:000080">
    <property type="entry name" value="Myosin light chain kinase, smooth muscle"/>
    <property type="match status" value="2"/>
</dbReference>
<feature type="compositionally biased region" description="Basic and acidic residues" evidence="20">
    <location>
        <begin position="553"/>
        <end position="567"/>
    </location>
</feature>
<keyword evidence="8" id="KW-0677">Repeat</keyword>
<dbReference type="InterPro" id="IPR000719">
    <property type="entry name" value="Prot_kinase_dom"/>
</dbReference>
<evidence type="ECO:0000256" key="5">
    <source>
        <dbReference type="ARBA" id="ARBA00022527"/>
    </source>
</evidence>
<feature type="compositionally biased region" description="Basic and acidic residues" evidence="20">
    <location>
        <begin position="2828"/>
        <end position="2839"/>
    </location>
</feature>
<evidence type="ECO:0000256" key="13">
    <source>
        <dbReference type="ARBA" id="ARBA00023157"/>
    </source>
</evidence>
<dbReference type="Gene3D" id="1.10.510.10">
    <property type="entry name" value="Transferase(Phosphotransferase) domain 1"/>
    <property type="match status" value="2"/>
</dbReference>
<feature type="compositionally biased region" description="Acidic residues" evidence="20">
    <location>
        <begin position="2399"/>
        <end position="2408"/>
    </location>
</feature>
<evidence type="ECO:0000256" key="14">
    <source>
        <dbReference type="ARBA" id="ARBA00023242"/>
    </source>
</evidence>
<keyword evidence="4" id="KW-0488">Methylation</keyword>
<feature type="region of interest" description="Disordered" evidence="20">
    <location>
        <begin position="1"/>
        <end position="42"/>
    </location>
</feature>
<feature type="compositionally biased region" description="Basic and acidic residues" evidence="20">
    <location>
        <begin position="2512"/>
        <end position="2533"/>
    </location>
</feature>
<evidence type="ECO:0000256" key="19">
    <source>
        <dbReference type="PROSITE-ProRule" id="PRU10141"/>
    </source>
</evidence>
<feature type="domain" description="Ig-like" evidence="22">
    <location>
        <begin position="932"/>
        <end position="1021"/>
    </location>
</feature>
<evidence type="ECO:0000256" key="20">
    <source>
        <dbReference type="SAM" id="MobiDB-lite"/>
    </source>
</evidence>
<dbReference type="CDD" id="cd00096">
    <property type="entry name" value="Ig"/>
    <property type="match status" value="1"/>
</dbReference>
<evidence type="ECO:0000256" key="15">
    <source>
        <dbReference type="ARBA" id="ARBA00023319"/>
    </source>
</evidence>
<feature type="compositionally biased region" description="Polar residues" evidence="20">
    <location>
        <begin position="250"/>
        <end position="262"/>
    </location>
</feature>
<dbReference type="SMART" id="SM00220">
    <property type="entry name" value="S_TKc"/>
    <property type="match status" value="2"/>
</dbReference>
<accession>A0A8C7CM41</accession>
<dbReference type="Ensembl" id="ENSOKIT00005009197.1">
    <property type="protein sequence ID" value="ENSOKIP00005008659.1"/>
    <property type="gene ID" value="ENSOKIG00005003803.1"/>
</dbReference>
<feature type="compositionally biased region" description="Basic and acidic residues" evidence="20">
    <location>
        <begin position="2582"/>
        <end position="2597"/>
    </location>
</feature>
<gene>
    <name evidence="24" type="primary">LOC109881614</name>
</gene>
<dbReference type="Gene3D" id="3.30.200.20">
    <property type="entry name" value="Phosphorylase Kinase, domain 1"/>
    <property type="match status" value="2"/>
</dbReference>
<evidence type="ECO:0000259" key="21">
    <source>
        <dbReference type="PROSITE" id="PS50011"/>
    </source>
</evidence>
<evidence type="ECO:0000256" key="1">
    <source>
        <dbReference type="ARBA" id="ARBA00004123"/>
    </source>
</evidence>
<dbReference type="InterPro" id="IPR003598">
    <property type="entry name" value="Ig_sub2"/>
</dbReference>
<dbReference type="FunFam" id="2.60.40.10:FF:000541">
    <property type="entry name" value="striated muscle preferentially expressed protein kinase"/>
    <property type="match status" value="1"/>
</dbReference>
<keyword evidence="11" id="KW-0221">Differentiation</keyword>
<comment type="catalytic activity">
    <reaction evidence="17">
        <text>L-seryl-[protein] + ATP = O-phospho-L-seryl-[protein] + ADP + H(+)</text>
        <dbReference type="Rhea" id="RHEA:17989"/>
        <dbReference type="Rhea" id="RHEA-COMP:9863"/>
        <dbReference type="Rhea" id="RHEA-COMP:11604"/>
        <dbReference type="ChEBI" id="CHEBI:15378"/>
        <dbReference type="ChEBI" id="CHEBI:29999"/>
        <dbReference type="ChEBI" id="CHEBI:30616"/>
        <dbReference type="ChEBI" id="CHEBI:83421"/>
        <dbReference type="ChEBI" id="CHEBI:456216"/>
        <dbReference type="EC" id="2.7.11.1"/>
    </reaction>
</comment>
<feature type="region of interest" description="Disordered" evidence="20">
    <location>
        <begin position="200"/>
        <end position="298"/>
    </location>
</feature>
<comment type="subcellular location">
    <subcellularLocation>
        <location evidence="1">Nucleus</location>
    </subcellularLocation>
</comment>
<dbReference type="FunFam" id="2.60.40.10:FF:000032">
    <property type="entry name" value="palladin isoform X1"/>
    <property type="match status" value="1"/>
</dbReference>
<dbReference type="InterPro" id="IPR007110">
    <property type="entry name" value="Ig-like_dom"/>
</dbReference>
<dbReference type="InterPro" id="IPR036179">
    <property type="entry name" value="Ig-like_dom_sf"/>
</dbReference>
<evidence type="ECO:0000259" key="22">
    <source>
        <dbReference type="PROSITE" id="PS50835"/>
    </source>
</evidence>
<reference evidence="24" key="2">
    <citation type="submission" date="2025-09" db="UniProtKB">
        <authorList>
            <consortium name="Ensembl"/>
        </authorList>
    </citation>
    <scope>IDENTIFICATION</scope>
</reference>
<feature type="region of interest" description="Disordered" evidence="20">
    <location>
        <begin position="338"/>
        <end position="373"/>
    </location>
</feature>
<keyword evidence="12 19" id="KW-0067">ATP-binding</keyword>
<feature type="compositionally biased region" description="Acidic residues" evidence="20">
    <location>
        <begin position="676"/>
        <end position="688"/>
    </location>
</feature>
<dbReference type="PROSITE" id="PS50011">
    <property type="entry name" value="PROTEIN_KINASE_DOM"/>
    <property type="match status" value="2"/>
</dbReference>
<feature type="region of interest" description="Disordered" evidence="20">
    <location>
        <begin position="131"/>
        <end position="188"/>
    </location>
</feature>
<feature type="compositionally biased region" description="Basic and acidic residues" evidence="20">
    <location>
        <begin position="2203"/>
        <end position="2215"/>
    </location>
</feature>
<dbReference type="PANTHER" id="PTHR47633:SF3">
    <property type="entry name" value="STRIATED MUSCLE PREFERENTIALLY EXPRESSED PROTEIN KINASE"/>
    <property type="match status" value="1"/>
</dbReference>
<dbReference type="SUPFAM" id="SSF56112">
    <property type="entry name" value="Protein kinase-like (PK-like)"/>
    <property type="match status" value="2"/>
</dbReference>
<feature type="compositionally biased region" description="Low complexity" evidence="20">
    <location>
        <begin position="230"/>
        <end position="249"/>
    </location>
</feature>
<evidence type="ECO:0000256" key="7">
    <source>
        <dbReference type="ARBA" id="ARBA00022679"/>
    </source>
</evidence>
<evidence type="ECO:0000259" key="23">
    <source>
        <dbReference type="PROSITE" id="PS50853"/>
    </source>
</evidence>
<dbReference type="GO" id="GO:0005634">
    <property type="term" value="C:nucleus"/>
    <property type="evidence" value="ECO:0007669"/>
    <property type="project" value="UniProtKB-SubCell"/>
</dbReference>
<feature type="region of interest" description="Disordered" evidence="20">
    <location>
        <begin position="2185"/>
        <end position="2233"/>
    </location>
</feature>
<dbReference type="FunFam" id="3.30.200.20:FF:000302">
    <property type="entry name" value="striated muscle preferentially expressed protein kinase"/>
    <property type="match status" value="1"/>
</dbReference>
<feature type="domain" description="Ig-like" evidence="22">
    <location>
        <begin position="1457"/>
        <end position="1534"/>
    </location>
</feature>
<feature type="compositionally biased region" description="Basic and acidic residues" evidence="20">
    <location>
        <begin position="689"/>
        <end position="707"/>
    </location>
</feature>
<feature type="compositionally biased region" description="Low complexity" evidence="20">
    <location>
        <begin position="641"/>
        <end position="652"/>
    </location>
</feature>
<feature type="compositionally biased region" description="Basic and acidic residues" evidence="20">
    <location>
        <begin position="2692"/>
        <end position="2725"/>
    </location>
</feature>
<feature type="domain" description="Fibronectin type-III" evidence="23">
    <location>
        <begin position="1352"/>
        <end position="1449"/>
    </location>
</feature>
<dbReference type="SMART" id="SM00060">
    <property type="entry name" value="FN3"/>
    <property type="match status" value="2"/>
</dbReference>
<dbReference type="InterPro" id="IPR008271">
    <property type="entry name" value="Ser/Thr_kinase_AS"/>
</dbReference>
<feature type="region of interest" description="Disordered" evidence="20">
    <location>
        <begin position="2247"/>
        <end position="2670"/>
    </location>
</feature>
<feature type="domain" description="Ig-like" evidence="22">
    <location>
        <begin position="1255"/>
        <end position="1345"/>
    </location>
</feature>
<feature type="compositionally biased region" description="Low complexity" evidence="20">
    <location>
        <begin position="2484"/>
        <end position="2511"/>
    </location>
</feature>
<dbReference type="Proteomes" id="UP000694557">
    <property type="component" value="Unassembled WGS sequence"/>
</dbReference>
<evidence type="ECO:0000313" key="24">
    <source>
        <dbReference type="Ensembl" id="ENSOKIP00005008659.1"/>
    </source>
</evidence>
<keyword evidence="5" id="KW-0723">Serine/threonine-protein kinase</keyword>
<feature type="compositionally biased region" description="Basic and acidic residues" evidence="20">
    <location>
        <begin position="2335"/>
        <end position="2385"/>
    </location>
</feature>
<feature type="compositionally biased region" description="Polar residues" evidence="20">
    <location>
        <begin position="2247"/>
        <end position="2256"/>
    </location>
</feature>
<feature type="region of interest" description="Disordered" evidence="20">
    <location>
        <begin position="2683"/>
        <end position="2870"/>
    </location>
</feature>
<keyword evidence="7" id="KW-0808">Transferase</keyword>
<feature type="domain" description="Protein kinase" evidence="21">
    <location>
        <begin position="1668"/>
        <end position="1919"/>
    </location>
</feature>
<feature type="region of interest" description="Disordered" evidence="20">
    <location>
        <begin position="3104"/>
        <end position="3178"/>
    </location>
</feature>
<evidence type="ECO:0000256" key="3">
    <source>
        <dbReference type="ARBA" id="ARBA00012513"/>
    </source>
</evidence>
<dbReference type="InterPro" id="IPR017441">
    <property type="entry name" value="Protein_kinase_ATP_BS"/>
</dbReference>
<feature type="domain" description="Fibronectin type-III" evidence="23">
    <location>
        <begin position="2973"/>
        <end position="3064"/>
    </location>
</feature>
<feature type="compositionally biased region" description="Basic and acidic residues" evidence="20">
    <location>
        <begin position="148"/>
        <end position="162"/>
    </location>
</feature>
<dbReference type="InterPro" id="IPR003961">
    <property type="entry name" value="FN3_dom"/>
</dbReference>
<reference evidence="24" key="1">
    <citation type="submission" date="2025-08" db="UniProtKB">
        <authorList>
            <consortium name="Ensembl"/>
        </authorList>
    </citation>
    <scope>IDENTIFICATION</scope>
</reference>
<feature type="domain" description="Ig-like" evidence="22">
    <location>
        <begin position="1026"/>
        <end position="1114"/>
    </location>
</feature>
<organism evidence="24 25">
    <name type="scientific">Oncorhynchus kisutch</name>
    <name type="common">Coho salmon</name>
    <name type="synonym">Salmo kisutch</name>
    <dbReference type="NCBI Taxonomy" id="8019"/>
    <lineage>
        <taxon>Eukaryota</taxon>
        <taxon>Metazoa</taxon>
        <taxon>Chordata</taxon>
        <taxon>Craniata</taxon>
        <taxon>Vertebrata</taxon>
        <taxon>Euteleostomi</taxon>
        <taxon>Actinopterygii</taxon>
        <taxon>Neopterygii</taxon>
        <taxon>Teleostei</taxon>
        <taxon>Protacanthopterygii</taxon>
        <taxon>Salmoniformes</taxon>
        <taxon>Salmonidae</taxon>
        <taxon>Salmoninae</taxon>
        <taxon>Oncorhynchus</taxon>
    </lineage>
</organism>
<evidence type="ECO:0000256" key="16">
    <source>
        <dbReference type="ARBA" id="ARBA00047899"/>
    </source>
</evidence>
<keyword evidence="25" id="KW-1185">Reference proteome</keyword>
<dbReference type="Pfam" id="PF07679">
    <property type="entry name" value="I-set"/>
    <property type="match status" value="9"/>
</dbReference>
<sequence>MSTNPKKMAEGGTHLSPGIPSKRAKVSQDQVVPDTGDPGRTPPVFLRKLRKAAVGTGCDIRLRVSVRGQPAPSLFWYHNNDLLAPPGEKDVGGLWIRDCKASDAGLYTCVASNCLGEAQSSALLAVMDLGEDSETTEDEATEPQVPMETKEGPGGRHQDKAGRRVPAGEGCRMMDSSPDRRATLPGGHDPVVERELMALGSRPPGAQDPTHPGRIPSPSLPQTQTGPSFSPASTQSSQTVSQPTTSLSSHKNSVTSHSTQDPSLGGAVVKNKLPGMFSEASSHTSSSGSSGGKTPKLVRAAPKIFDKIKEFEQKVSEVSAGVRSGRSFGRAASCDLEGVSKEEGTSQPDAAALRRSTFGKKRASSLEDKPSYQQRVQSFQNKFTEELARIKKLVGRPNLKKAYSTEQLPQMERHSVGKLEPIPPQVVKKLEEREKVLEERGLLGKSVEESFSSRKSSQSHEKGLTDQRNVPQPEQHDSASASAQPSESKSVGKGSVSMETVLVNQLPGRRSPSSRVTQKSPTREGLRSSPTAVKPPHTAEEQQPVSPTPKGPLADKELEQPPPRMDHPGSPTPTTQRAPPTYPKGPSSPKELEKPLHHRRSPSPRSPSPRSPSPTMQGGPPPTPAKEPASAYPPKPPRLSPTPISTPSISPLTKRRKGEPGRTSPALKMTIPTILVEDELMEMEEEEAGEKREREKTRRAGKKEGRASKTQKKGNVSGKSWESQPMSPETGRTLNCRYPLGDTSARHYCATVLNRYSSCLSVVGDNSDDSYMSADEGPAEKPAFERPLGDTIATAGSEVLLKCVITGSPLPIVTWKKSNVLIRSSPSHVVRAEGEHHSLLITQMRSGDAGTYCVTAVNTSGKASCNATLYIKSELTQVHGGKPSSLPLVEVTSPLQSDEEYLSPLEEVMEIGEPPSRGVGPQSKYAFFKDPPSFQAALNDHGVTEGQEVTMSVKVRGQPKPMVYWLKDKVTLKTNGRFIVRETEDGSSEMIITSAQRSDAGLYTCKIINEYGTKQSECKLEVKASPAQEALAIIREVRDVAVTAGESAMFECHMTGPLDVEVDWLSNGKLVQPALLNCKMTFNGKRCRLLLNSVHEDDSGTYTCKLSTAKEELTSSAHLKVTPSREPLFTRKLDILEVIEGRTARFDCKVSGSPPPIVTWNHFENPVEESENVRLLQEGGRYSLVITHVGSDTEGFYTAVAKNARGKAECTAELYMQEPRPAISSHMAKLEKMPSIAEEPEVLESEVEQEQRTMPDFVKPLADLEMIEGKEAVLKCKVAGLPYPTIAWYHNGKKIHSTEDRKMTQHRDIHSLVIRCVCHGHGGVYKSVISNKVGKAACYAHLYITDIVPDPPDGPPVVESITGKNITLSWKKPKRLDSSIDGSSLMYAVQQQPLGSIQWSIIASNLRETTYTVTGLSKGVRYAFRVLAATAKLLSKPSHSTDLVQLMDRGPYLRKAPIILDKPDVVYVVENQSVSITLTLNHVNAVVTWKRRGVVLLNKPGMFEMSMPDDDQHTLKIQRVKSTDTGQLVCTANNQFGSDLCTILLAMAVRPKFESIMEDLEIHVGETSRFAVVVEGQPDPDILWYKDDTLLSESSHLTFVYDDMECSLVVLNALPEDSGVYTCTAKNLAGQVSCKAELTVHKVRMEVEEPMEDEGSILRKMRRLTDYYDVHKEIGRGAFSYVKRVSEKKGKVEYAAKFVSARAKRKALALREMNLLSELNHEKILSFHDAFEKKNMVVIITELCHEELLDRLTKKTTVMESEIRSSIQQVLEGVSYLHQKDIAHLDIKPENILMAGRHSDKIRICDFGNAVKLGTNEAHYCKYGTPEFVAPEIVNQTPVSKATDIWPIGVITYLCLTGVSPFAGENDRCTVLNIRNQNVAFEESMFADLCREAKGFVIKLLVADRLRPNATESLRHPWFKTSITDKSINTAILKQVLSRRRWQRSLISYKSKMVMRSIPELLNDSSNHISIAVARHLKEGSPPPSSSSDSDEDVDELPFIPMPLSMVFSGSRVSLNEIPGDEDVTGPPSRSNGTVEGAWLTRHREQPIEEVVSKKEAKELGGSRGTRKRVTTEEDDGSSEEEKTAVKTKRVPLKKGSSVEEDDTQTKSRRATMRRGSSADSALLLHIEPEEGAVEESKEDNGKKSLKKAVSMELPNRSPSPGAAKMSQEDYALKLELMRQRLLRGGNSKSGLRGPLLETLGMNDERRTSSLDRNLRRSRVGAPERSLARAASTECAVEDTTKIKMFQKSSSFSQGDSEPMPLHRQFGAPLEIPTSTSSQSTERRDSAERTQSIERNAQGKDLQEATSISAITEQTRLDSRPYSHVPSSSIQPTPVKEDQGAREEKKPEEKKKSKSEETSERDEETERRTKAQERVDRHELKREISQGRSPTVLAPVIVIEEEDTEEDEQKEKQEIELKKEEVKAKGCDSPRVTPTGKTSVYANVMQTIVVPSGKPDSSRRSQSTPSPTFPEHPAVFAKVATERPTSPTISTSSSMVPDRPTTPRQPTTPLRTDIKDIDSEEVFESRFKKRESSLTRGLRRLTRTKSEEKSPTLPRKTGEGEEVYRPGRLGAPLEMVPQGLQEKSKSVQDLREVERDTGSLGIIGRFSMRTKRTPSIDKKEEKSKETEPAASKRRVSWAIGRSKSLDTTELDNIEARREQEARERKKMEESSVFTMRRKFENKVAGISASLRSKSEERKEEKEAKRRVEEEKSRKDAEEKDFKKVSDSPVLAMRKKFENKVAGISGKLRSQSEDRKEMEEEKPEGKKTPLFSHHRHSQSEGRGLKEMGIPENQLAKQTNKESKVSKESIGSALSLHSEKSKSQKSLTPETDRRSRWDRWGLGRSRKDKTPSQTDLPSAKDEGSSGSLQYSRTSSNFPPVFHIKLRDHVLLEGDPVTLSCLPAGSPHPQISWTKDKRPLEMDDRMSLISCPDGRQLVTIMKTSRMDAGLYECVASNPLASVTSSCTLSLACVPKRPGTPEVPQTYNNTALVLWKPPDTKPPCSYSLERKTEGDANWLIIATGVADCYYNVTDLPPGGAFRFRVACVNKAGQGPYSNTSDKVSLDSTVCVSSPAVAIVKTISSPPSHPAPAATTLVTVIPKVKPAVMQPPGKTVSTVSPSSPSLTQTSLTFPAPTAALSPSTPSAPASPAITTPPTEPLTVTPTTPPTLPSPPVVKPPPFVLPKPQSPVNVVPPMTQTPPISPPLPLVTPPSTPTKPVMASVPTYTSAATARMAPSPIPAPSFSPQVLQVSSLSPIGEGRGTPVRGTPRDRTTLKPGETALRQGVPQKPYTFLDEKARGRFGVVRECRENATGHVFMAKIIPYDQETKKSILQEYEILKSLHNDKVMTLHEAYVTPRYLVLVAEHCIGKELLHSLIDRFRYSEDDVVCYLVQLLQGLEYLHNRRVLHLDIKPDNVMVTNLNVIKIVDFGSAQNFNPLSLKQYNSGLGTLEYMSPEMVKGDVVGPPADIWSLGVLTYVMLSGRLPFQDKDPQQTETKIQIAKFDPTKLYPNVSQSASMFLKKMLSSYAWARPSTKDCFTHAWLQDSYLMKLRRQTLTFTTTKLKEFLGEHHRRRTEVATKHRVLLRSYSSSASSTTSTAPSLPK</sequence>
<dbReference type="Pfam" id="PF00041">
    <property type="entry name" value="fn3"/>
    <property type="match status" value="2"/>
</dbReference>
<name>A0A8C7CM41_ONCKI</name>
<keyword evidence="15" id="KW-0393">Immunoglobulin domain</keyword>
<dbReference type="GO" id="GO:0004674">
    <property type="term" value="F:protein serine/threonine kinase activity"/>
    <property type="evidence" value="ECO:0007669"/>
    <property type="project" value="UniProtKB-KW"/>
</dbReference>
<dbReference type="GeneTree" id="ENSGT00940000163418"/>
<dbReference type="GO" id="GO:0005524">
    <property type="term" value="F:ATP binding"/>
    <property type="evidence" value="ECO:0007669"/>
    <property type="project" value="UniProtKB-UniRule"/>
</dbReference>
<dbReference type="PROSITE" id="PS50853">
    <property type="entry name" value="FN3"/>
    <property type="match status" value="2"/>
</dbReference>
<evidence type="ECO:0000256" key="9">
    <source>
        <dbReference type="ARBA" id="ARBA00022741"/>
    </source>
</evidence>
<feature type="domain" description="Ig-like" evidence="22">
    <location>
        <begin position="1551"/>
        <end position="1639"/>
    </location>
</feature>
<dbReference type="GO" id="GO:0061061">
    <property type="term" value="P:muscle structure development"/>
    <property type="evidence" value="ECO:0007669"/>
    <property type="project" value="UniProtKB-ARBA"/>
</dbReference>
<evidence type="ECO:0000256" key="4">
    <source>
        <dbReference type="ARBA" id="ARBA00022481"/>
    </source>
</evidence>
<evidence type="ECO:0000256" key="10">
    <source>
        <dbReference type="ARBA" id="ARBA00022777"/>
    </source>
</evidence>
<evidence type="ECO:0000256" key="2">
    <source>
        <dbReference type="ARBA" id="ARBA00006692"/>
    </source>
</evidence>
<feature type="compositionally biased region" description="Polar residues" evidence="20">
    <location>
        <begin position="466"/>
        <end position="485"/>
    </location>
</feature>
<feature type="compositionally biased region" description="Low complexity" evidence="20">
    <location>
        <begin position="278"/>
        <end position="288"/>
    </location>
</feature>
<dbReference type="PANTHER" id="PTHR47633">
    <property type="entry name" value="IMMUNOGLOBULIN"/>
    <property type="match status" value="1"/>
</dbReference>
<feature type="binding site" evidence="19">
    <location>
        <position position="1697"/>
    </location>
    <ligand>
        <name>ATP</name>
        <dbReference type="ChEBI" id="CHEBI:30616"/>
    </ligand>
</feature>
<feature type="compositionally biased region" description="Pro residues" evidence="20">
    <location>
        <begin position="3161"/>
        <end position="3178"/>
    </location>
</feature>
<feature type="compositionally biased region" description="Basic and acidic residues" evidence="20">
    <location>
        <begin position="2614"/>
        <end position="2627"/>
    </location>
</feature>
<feature type="domain" description="Protein kinase" evidence="21">
    <location>
        <begin position="3287"/>
        <end position="3539"/>
    </location>
</feature>
<feature type="domain" description="Ig-like" evidence="22">
    <location>
        <begin position="2876"/>
        <end position="2966"/>
    </location>
</feature>
<proteinExistence type="inferred from homology"/>
<dbReference type="FunFam" id="2.60.40.10:FF:000428">
    <property type="entry name" value="striated muscle preferentially expressed protein kinase"/>
    <property type="match status" value="1"/>
</dbReference>
<dbReference type="PROSITE" id="PS50835">
    <property type="entry name" value="IG_LIKE"/>
    <property type="match status" value="9"/>
</dbReference>
<feature type="compositionally biased region" description="Basic and acidic residues" evidence="20">
    <location>
        <begin position="2544"/>
        <end position="2565"/>
    </location>
</feature>
<evidence type="ECO:0000256" key="8">
    <source>
        <dbReference type="ARBA" id="ARBA00022737"/>
    </source>
</evidence>
<feature type="compositionally biased region" description="Basic and acidic residues" evidence="20">
    <location>
        <begin position="2409"/>
        <end position="2428"/>
    </location>
</feature>
<dbReference type="PROSITE" id="PS00107">
    <property type="entry name" value="PROTEIN_KINASE_ATP"/>
    <property type="match status" value="1"/>
</dbReference>
<dbReference type="FunFam" id="1.10.510.10:FF:000363">
    <property type="entry name" value="Striated muscle preferentially expressed protein kinase"/>
    <property type="match status" value="1"/>
</dbReference>
<dbReference type="FunFam" id="2.60.40.10:FF:000513">
    <property type="entry name" value="striated muscle preferentially expressed protein kinase"/>
    <property type="match status" value="1"/>
</dbReference>
<dbReference type="FunFam" id="2.60.40.10:FF:000539">
    <property type="entry name" value="striated muscle preferentially expressed protein kinase"/>
    <property type="match status" value="1"/>
</dbReference>
<feature type="region of interest" description="Disordered" evidence="20">
    <location>
        <begin position="3250"/>
        <end position="3275"/>
    </location>
</feature>
<keyword evidence="13" id="KW-1015">Disulfide bond</keyword>
<feature type="compositionally biased region" description="Polar residues" evidence="20">
    <location>
        <begin position="511"/>
        <end position="520"/>
    </location>
</feature>
<feature type="compositionally biased region" description="Acidic residues" evidence="20">
    <location>
        <begin position="131"/>
        <end position="141"/>
    </location>
</feature>
<keyword evidence="10" id="KW-0418">Kinase</keyword>
<feature type="region of interest" description="Disordered" evidence="20">
    <location>
        <begin position="396"/>
        <end position="730"/>
    </location>
</feature>
<feature type="domain" description="Ig-like" evidence="22">
    <location>
        <begin position="782"/>
        <end position="870"/>
    </location>
</feature>
<feature type="region of interest" description="Disordered" evidence="20">
    <location>
        <begin position="2018"/>
        <end position="2166"/>
    </location>
</feature>
<feature type="compositionally biased region" description="Low complexity" evidence="20">
    <location>
        <begin position="3110"/>
        <end position="3160"/>
    </location>
</feature>
<feature type="region of interest" description="Disordered" evidence="20">
    <location>
        <begin position="1977"/>
        <end position="1996"/>
    </location>
</feature>
<keyword evidence="6" id="KW-0597">Phosphoprotein</keyword>
<dbReference type="SMART" id="SM00408">
    <property type="entry name" value="IGc2"/>
    <property type="match status" value="9"/>
</dbReference>
<feature type="compositionally biased region" description="Polar residues" evidence="20">
    <location>
        <begin position="2435"/>
        <end position="2446"/>
    </location>
</feature>
<feature type="compositionally biased region" description="Basic and acidic residues" evidence="20">
    <location>
        <begin position="428"/>
        <end position="465"/>
    </location>
</feature>
<dbReference type="SUPFAM" id="SSF48726">
    <property type="entry name" value="Immunoglobulin"/>
    <property type="match status" value="9"/>
</dbReference>
<evidence type="ECO:0000256" key="18">
    <source>
        <dbReference type="ARBA" id="ARBA00083841"/>
    </source>
</evidence>
<comment type="catalytic activity">
    <reaction evidence="16">
        <text>L-threonyl-[protein] + ATP = O-phospho-L-threonyl-[protein] + ADP + H(+)</text>
        <dbReference type="Rhea" id="RHEA:46608"/>
        <dbReference type="Rhea" id="RHEA-COMP:11060"/>
        <dbReference type="Rhea" id="RHEA-COMP:11605"/>
        <dbReference type="ChEBI" id="CHEBI:15378"/>
        <dbReference type="ChEBI" id="CHEBI:30013"/>
        <dbReference type="ChEBI" id="CHEBI:30616"/>
        <dbReference type="ChEBI" id="CHEBI:61977"/>
        <dbReference type="ChEBI" id="CHEBI:456216"/>
        <dbReference type="EC" id="2.7.11.1"/>
    </reaction>
</comment>
<keyword evidence="9 19" id="KW-0547">Nucleotide-binding</keyword>
<keyword evidence="14" id="KW-0539">Nucleus</keyword>
<evidence type="ECO:0000313" key="25">
    <source>
        <dbReference type="Proteomes" id="UP000694557"/>
    </source>
</evidence>
<dbReference type="InterPro" id="IPR013098">
    <property type="entry name" value="Ig_I-set"/>
</dbReference>
<feature type="compositionally biased region" description="Basic and acidic residues" evidence="20">
    <location>
        <begin position="2281"/>
        <end position="2303"/>
    </location>
</feature>
<feature type="compositionally biased region" description="Low complexity" evidence="20">
    <location>
        <begin position="486"/>
        <end position="499"/>
    </location>
</feature>
<dbReference type="Gene3D" id="2.60.40.10">
    <property type="entry name" value="Immunoglobulins"/>
    <property type="match status" value="11"/>
</dbReference>
<feature type="compositionally biased region" description="Polar residues" evidence="20">
    <location>
        <begin position="713"/>
        <end position="730"/>
    </location>
</feature>
<feature type="domain" description="Ig-like" evidence="22">
    <location>
        <begin position="1127"/>
        <end position="1215"/>
    </location>
</feature>
<feature type="compositionally biased region" description="Basic and acidic residues" evidence="20">
    <location>
        <begin position="2653"/>
        <end position="2669"/>
    </location>
</feature>
<dbReference type="SUPFAM" id="SSF49265">
    <property type="entry name" value="Fibronectin type III"/>
    <property type="match status" value="1"/>
</dbReference>
<dbReference type="InterPro" id="IPR013783">
    <property type="entry name" value="Ig-like_fold"/>
</dbReference>
<feature type="compositionally biased region" description="Basic and acidic residues" evidence="20">
    <location>
        <begin position="2749"/>
        <end position="2766"/>
    </location>
</feature>
<dbReference type="InterPro" id="IPR036116">
    <property type="entry name" value="FN3_sf"/>
</dbReference>
<dbReference type="Pfam" id="PF00069">
    <property type="entry name" value="Pkinase"/>
    <property type="match status" value="2"/>
</dbReference>
<dbReference type="EC" id="2.7.11.1" evidence="3"/>
<feature type="compositionally biased region" description="Pro residues" evidence="20">
    <location>
        <begin position="619"/>
        <end position="640"/>
    </location>
</feature>
<evidence type="ECO:0000256" key="17">
    <source>
        <dbReference type="ARBA" id="ARBA00048679"/>
    </source>
</evidence>
<feature type="domain" description="Ig-like" evidence="22">
    <location>
        <begin position="42"/>
        <end position="125"/>
    </location>
</feature>
<dbReference type="FunFam" id="2.60.40.10:FF:000145">
    <property type="entry name" value="Myosin light chain kinase, smooth muscle"/>
    <property type="match status" value="1"/>
</dbReference>
<feature type="compositionally biased region" description="Polar residues" evidence="20">
    <location>
        <begin position="2304"/>
        <end position="2314"/>
    </location>
</feature>
<dbReference type="FunFam" id="2.60.40.10:FF:000784">
    <property type="entry name" value="Striated muscle preferentially expressed protein kinase"/>
    <property type="match status" value="1"/>
</dbReference>
<dbReference type="CDD" id="cd00063">
    <property type="entry name" value="FN3"/>
    <property type="match status" value="2"/>
</dbReference>
<dbReference type="GO" id="GO:0030154">
    <property type="term" value="P:cell differentiation"/>
    <property type="evidence" value="ECO:0007669"/>
    <property type="project" value="UniProtKB-KW"/>
</dbReference>
<comment type="similarity">
    <text evidence="2">Belongs to the protein kinase superfamily. CAMK Ser/Thr protein kinase family.</text>
</comment>
<dbReference type="FunFam" id="1.10.510.10:FF:000344">
    <property type="entry name" value="striated muscle preferentially expressed protein kinase isoform X1"/>
    <property type="match status" value="1"/>
</dbReference>
<dbReference type="FunFam" id="2.60.40.10:FF:000497">
    <property type="entry name" value="Striated muscle preferentially expressed protein kinase"/>
    <property type="match status" value="1"/>
</dbReference>
<feature type="compositionally biased region" description="Basic and acidic residues" evidence="20">
    <location>
        <begin position="2042"/>
        <end position="2061"/>
    </location>
</feature>
<evidence type="ECO:0000256" key="6">
    <source>
        <dbReference type="ARBA" id="ARBA00022553"/>
    </source>
</evidence>
<evidence type="ECO:0000256" key="11">
    <source>
        <dbReference type="ARBA" id="ARBA00022782"/>
    </source>
</evidence>
<protein>
    <recommendedName>
        <fullName evidence="3">non-specific serine/threonine protein kinase</fullName>
        <ecNumber evidence="3">2.7.11.1</ecNumber>
    </recommendedName>
    <alternativeName>
        <fullName evidence="18">Aortic preferentially expressed protein 1</fullName>
    </alternativeName>
</protein>
<dbReference type="InterPro" id="IPR011009">
    <property type="entry name" value="Kinase-like_dom_sf"/>
</dbReference>
<evidence type="ECO:0000256" key="12">
    <source>
        <dbReference type="ARBA" id="ARBA00022840"/>
    </source>
</evidence>
<dbReference type="PROSITE" id="PS00108">
    <property type="entry name" value="PROTEIN_KINASE_ST"/>
    <property type="match status" value="2"/>
</dbReference>
<dbReference type="InterPro" id="IPR003599">
    <property type="entry name" value="Ig_sub"/>
</dbReference>